<evidence type="ECO:0000256" key="1">
    <source>
        <dbReference type="SAM" id="Coils"/>
    </source>
</evidence>
<accession>A0AAQ3KZQ7</accession>
<feature type="compositionally biased region" description="Low complexity" evidence="2">
    <location>
        <begin position="95"/>
        <end position="106"/>
    </location>
</feature>
<organism evidence="3 4">
    <name type="scientific">Canna indica</name>
    <name type="common">Indian-shot</name>
    <dbReference type="NCBI Taxonomy" id="4628"/>
    <lineage>
        <taxon>Eukaryota</taxon>
        <taxon>Viridiplantae</taxon>
        <taxon>Streptophyta</taxon>
        <taxon>Embryophyta</taxon>
        <taxon>Tracheophyta</taxon>
        <taxon>Spermatophyta</taxon>
        <taxon>Magnoliopsida</taxon>
        <taxon>Liliopsida</taxon>
        <taxon>Zingiberales</taxon>
        <taxon>Cannaceae</taxon>
        <taxon>Canna</taxon>
    </lineage>
</organism>
<keyword evidence="4" id="KW-1185">Reference proteome</keyword>
<reference evidence="3 4" key="1">
    <citation type="submission" date="2023-10" db="EMBL/GenBank/DDBJ databases">
        <title>Chromosome-scale genome assembly provides insights into flower coloration mechanisms of Canna indica.</title>
        <authorList>
            <person name="Li C."/>
        </authorList>
    </citation>
    <scope>NUCLEOTIDE SEQUENCE [LARGE SCALE GENOMIC DNA]</scope>
    <source>
        <tissue evidence="3">Flower</tissue>
    </source>
</reference>
<feature type="region of interest" description="Disordered" evidence="2">
    <location>
        <begin position="187"/>
        <end position="211"/>
    </location>
</feature>
<sequence>MAPRRKKWTEEEERALLDKYAEMAADGSLSRLRTRERRFRLIAAHVNAAHHAANPAAYPFLWSWKDAATKVHNMRHQYLLVKRKLLQIDPPPSSSSPASPSAGDPADWAEQHGVSHWPNFLRYRSVFGDAPLPPSDPDPVPGGPFDNDAELGLGLGFDCCDEEGGEGGDREVEDDEGFDFVDVASAAEQPAQLPEPPPAAEMGASTGRKKKRTELRRVLAAWKEREARMEEKEAKREKAKRQWEQAAAEVEEEREQRRRQAQQQWREEELEWEERMEGRRVEWRKRMEGMLREHRTEMDQIQARILHEQQSVVGQLLGVLSQWAPSPVFGGLSDGGGTSMGNHHHHHQPHHQHVPYLSQMMQGLHHLNGIVQGEKAEGDGTEDHYIVDD</sequence>
<dbReference type="Proteomes" id="UP001327560">
    <property type="component" value="Chromosome 7"/>
</dbReference>
<proteinExistence type="predicted"/>
<dbReference type="AlphaFoldDB" id="A0AAQ3KZQ7"/>
<evidence type="ECO:0000313" key="4">
    <source>
        <dbReference type="Proteomes" id="UP001327560"/>
    </source>
</evidence>
<dbReference type="EMBL" id="CP136896">
    <property type="protein sequence ID" value="WOL14432.1"/>
    <property type="molecule type" value="Genomic_DNA"/>
</dbReference>
<dbReference type="PANTHER" id="PTHR37076">
    <property type="entry name" value="HISTONE-LYSINE N-METHYLTRANSFERASE, H3 LYSINE-79 SPECIFIC-LIKE-RELATED"/>
    <property type="match status" value="1"/>
</dbReference>
<feature type="compositionally biased region" description="Basic residues" evidence="2">
    <location>
        <begin position="342"/>
        <end position="353"/>
    </location>
</feature>
<protein>
    <submittedName>
        <fullName evidence="3">Uncharacterized protein</fullName>
    </submittedName>
</protein>
<evidence type="ECO:0000256" key="2">
    <source>
        <dbReference type="SAM" id="MobiDB-lite"/>
    </source>
</evidence>
<gene>
    <name evidence="3" type="ORF">Cni_G23212</name>
</gene>
<feature type="coiled-coil region" evidence="1">
    <location>
        <begin position="212"/>
        <end position="260"/>
    </location>
</feature>
<feature type="region of interest" description="Disordered" evidence="2">
    <location>
        <begin position="333"/>
        <end position="353"/>
    </location>
</feature>
<dbReference type="PANTHER" id="PTHR37076:SF4">
    <property type="entry name" value="HISTONE-LYSINE N-METHYLTRANSFERASE, H3 LYSINE-79 SPECIFIC-LIKE"/>
    <property type="match status" value="1"/>
</dbReference>
<evidence type="ECO:0000313" key="3">
    <source>
        <dbReference type="EMBL" id="WOL14432.1"/>
    </source>
</evidence>
<keyword evidence="1" id="KW-0175">Coiled coil</keyword>
<name>A0AAQ3KZQ7_9LILI</name>
<feature type="region of interest" description="Disordered" evidence="2">
    <location>
        <begin position="89"/>
        <end position="111"/>
    </location>
</feature>